<evidence type="ECO:0000313" key="2">
    <source>
        <dbReference type="Proteomes" id="UP000032180"/>
    </source>
</evidence>
<reference evidence="2" key="2">
    <citation type="submission" date="2013-12" db="EMBL/GenBank/DDBJ databases">
        <authorList>
            <person name="Yu Y."/>
            <person name="Lee S."/>
            <person name="de Baynast K."/>
            <person name="Wissotski M."/>
            <person name="Liu L."/>
            <person name="Talag J."/>
            <person name="Goicoechea J."/>
            <person name="Angelova A."/>
            <person name="Jetty R."/>
            <person name="Kudrna D."/>
            <person name="Golser W."/>
            <person name="Rivera L."/>
            <person name="Zhang J."/>
            <person name="Wing R."/>
        </authorList>
    </citation>
    <scope>NUCLEOTIDE SEQUENCE</scope>
</reference>
<dbReference type="HOGENOM" id="CLU_3392902_0_0_1"/>
<reference evidence="1 2" key="1">
    <citation type="submission" date="2012-08" db="EMBL/GenBank/DDBJ databases">
        <title>Oryza genome evolution.</title>
        <authorList>
            <person name="Wing R.A."/>
        </authorList>
    </citation>
    <scope>NUCLEOTIDE SEQUENCE</scope>
</reference>
<dbReference type="EnsemblPlants" id="LPERR07G08390.1">
    <property type="protein sequence ID" value="LPERR07G08390.1"/>
    <property type="gene ID" value="LPERR07G08390"/>
</dbReference>
<evidence type="ECO:0000313" key="1">
    <source>
        <dbReference type="EnsemblPlants" id="LPERR07G08390.1"/>
    </source>
</evidence>
<proteinExistence type="predicted"/>
<name>A0A0D9WXJ9_9ORYZ</name>
<sequence>MNSASEQRLRGIDNGARRSWNWFILVGSLDLE</sequence>
<organism evidence="1 2">
    <name type="scientific">Leersia perrieri</name>
    <dbReference type="NCBI Taxonomy" id="77586"/>
    <lineage>
        <taxon>Eukaryota</taxon>
        <taxon>Viridiplantae</taxon>
        <taxon>Streptophyta</taxon>
        <taxon>Embryophyta</taxon>
        <taxon>Tracheophyta</taxon>
        <taxon>Spermatophyta</taxon>
        <taxon>Magnoliopsida</taxon>
        <taxon>Liliopsida</taxon>
        <taxon>Poales</taxon>
        <taxon>Poaceae</taxon>
        <taxon>BOP clade</taxon>
        <taxon>Oryzoideae</taxon>
        <taxon>Oryzeae</taxon>
        <taxon>Oryzinae</taxon>
        <taxon>Leersia</taxon>
    </lineage>
</organism>
<dbReference type="AlphaFoldDB" id="A0A0D9WXJ9"/>
<keyword evidence="2" id="KW-1185">Reference proteome</keyword>
<protein>
    <submittedName>
        <fullName evidence="1">Uncharacterized protein</fullName>
    </submittedName>
</protein>
<dbReference type="Gramene" id="LPERR07G08390.1">
    <property type="protein sequence ID" value="LPERR07G08390.1"/>
    <property type="gene ID" value="LPERR07G08390"/>
</dbReference>
<reference evidence="1" key="3">
    <citation type="submission" date="2015-04" db="UniProtKB">
        <authorList>
            <consortium name="EnsemblPlants"/>
        </authorList>
    </citation>
    <scope>IDENTIFICATION</scope>
</reference>
<accession>A0A0D9WXJ9</accession>
<dbReference type="Proteomes" id="UP000032180">
    <property type="component" value="Chromosome 7"/>
</dbReference>